<keyword evidence="2" id="KW-1133">Transmembrane helix</keyword>
<evidence type="ECO:0000256" key="2">
    <source>
        <dbReference type="SAM" id="Phobius"/>
    </source>
</evidence>
<proteinExistence type="predicted"/>
<sequence length="376" mass="41672">MKITSRQLALYLVLVALAVTSWLPTFNSAMATFIDEALLQSSLVYASARTVNGAISLLQSAEVGIGVASIQPAQLLDPINDLAEYISDVMQLAIGSLFIQRILYSISTHVVFSIAFTITVVGYMICSYLGLWQNVRTKVLATMLLVRFVVPFVILSTGITSQLLLDKEIDKQNQVVSSSVDVFQSQATQTSSQSARLKAKINGQKQTHSEQIEQLTKQQIQLHGQATELNAQIRILEQDIEAAQANRSLSEWLTFTKSEEAKPLIGKLQQLTSEKSKLDTQIALINREKDQHQQAITKLNEQLQGSSEGTLSRAIKAVSSGITDMLNAAESLFLDFLNIVSLLILKLVLMPLLFFYLASKVFKGIWRHDWVVKQSN</sequence>
<accession>A0A2A5JUR6</accession>
<feature type="transmembrane region" description="Helical" evidence="2">
    <location>
        <begin position="110"/>
        <end position="132"/>
    </location>
</feature>
<dbReference type="AlphaFoldDB" id="A0A2A5JUR6"/>
<feature type="transmembrane region" description="Helical" evidence="2">
    <location>
        <begin position="336"/>
        <end position="358"/>
    </location>
</feature>
<comment type="caution">
    <text evidence="3">The sequence shown here is derived from an EMBL/GenBank/DDBJ whole genome shotgun (WGS) entry which is preliminary data.</text>
</comment>
<dbReference type="EMBL" id="NKHF01000013">
    <property type="protein sequence ID" value="PCK33185.1"/>
    <property type="molecule type" value="Genomic_DNA"/>
</dbReference>
<feature type="transmembrane region" description="Helical" evidence="2">
    <location>
        <begin position="144"/>
        <end position="165"/>
    </location>
</feature>
<dbReference type="RefSeq" id="WP_099640689.1">
    <property type="nucleotide sequence ID" value="NZ_JAQPZX010000017.1"/>
</dbReference>
<keyword evidence="1" id="KW-0175">Coiled coil</keyword>
<dbReference type="Proteomes" id="UP000228621">
    <property type="component" value="Unassembled WGS sequence"/>
</dbReference>
<keyword evidence="2" id="KW-0812">Transmembrane</keyword>
<keyword evidence="4" id="KW-1185">Reference proteome</keyword>
<dbReference type="OrthoDB" id="6288128at2"/>
<reference evidence="4" key="1">
    <citation type="journal article" date="2019" name="Genome Announc.">
        <title>Draft Genome Sequence of Pseudoalteromonas piscicida Strain 36Y ROTHPW, an Hypersaline Seawater Isolate from the South Coast of Sonora, Mexico.</title>
        <authorList>
            <person name="Sanchez-Diaz R."/>
            <person name="Molina-Garza Z.J."/>
            <person name="Cruz-Suarez L.E."/>
            <person name="Selvin J."/>
            <person name="Kiran G.S."/>
            <person name="Ibarra-Gamez J.C."/>
            <person name="Gomez-Gil B."/>
            <person name="Galaviz-Silva L."/>
        </authorList>
    </citation>
    <scope>NUCLEOTIDE SEQUENCE [LARGE SCALE GENOMIC DNA]</scope>
    <source>
        <strain evidence="4">36Y_RITHPW</strain>
    </source>
</reference>
<name>A0A2A5JUR6_PSEO7</name>
<gene>
    <name evidence="3" type="ORF">CEX98_03210</name>
</gene>
<evidence type="ECO:0000313" key="4">
    <source>
        <dbReference type="Proteomes" id="UP000228621"/>
    </source>
</evidence>
<feature type="coiled-coil region" evidence="1">
    <location>
        <begin position="198"/>
        <end position="302"/>
    </location>
</feature>
<keyword evidence="2" id="KW-0472">Membrane</keyword>
<protein>
    <submittedName>
        <fullName evidence="3">Uncharacterized protein</fullName>
    </submittedName>
</protein>
<evidence type="ECO:0000256" key="1">
    <source>
        <dbReference type="SAM" id="Coils"/>
    </source>
</evidence>
<evidence type="ECO:0000313" key="3">
    <source>
        <dbReference type="EMBL" id="PCK33185.1"/>
    </source>
</evidence>
<organism evidence="3 4">
    <name type="scientific">Pseudoalteromonas piscicida</name>
    <dbReference type="NCBI Taxonomy" id="43662"/>
    <lineage>
        <taxon>Bacteria</taxon>
        <taxon>Pseudomonadati</taxon>
        <taxon>Pseudomonadota</taxon>
        <taxon>Gammaproteobacteria</taxon>
        <taxon>Alteromonadales</taxon>
        <taxon>Pseudoalteromonadaceae</taxon>
        <taxon>Pseudoalteromonas</taxon>
    </lineage>
</organism>